<reference evidence="1" key="1">
    <citation type="submission" date="2021-02" db="EMBL/GenBank/DDBJ databases">
        <authorList>
            <consortium name="DOE Joint Genome Institute"/>
            <person name="Ahrendt S."/>
            <person name="Looney B.P."/>
            <person name="Miyauchi S."/>
            <person name="Morin E."/>
            <person name="Drula E."/>
            <person name="Courty P.E."/>
            <person name="Chicoki N."/>
            <person name="Fauchery L."/>
            <person name="Kohler A."/>
            <person name="Kuo A."/>
            <person name="Labutti K."/>
            <person name="Pangilinan J."/>
            <person name="Lipzen A."/>
            <person name="Riley R."/>
            <person name="Andreopoulos W."/>
            <person name="He G."/>
            <person name="Johnson J."/>
            <person name="Barry K.W."/>
            <person name="Grigoriev I.V."/>
            <person name="Nagy L."/>
            <person name="Hibbett D."/>
            <person name="Henrissat B."/>
            <person name="Matheny P.B."/>
            <person name="Labbe J."/>
            <person name="Martin F."/>
        </authorList>
    </citation>
    <scope>NUCLEOTIDE SEQUENCE</scope>
    <source>
        <strain evidence="1">FP105234-sp</strain>
    </source>
</reference>
<protein>
    <submittedName>
        <fullName evidence="1">Uncharacterized protein</fullName>
    </submittedName>
</protein>
<sequence length="351" mass="39423">MAILPLEIQILVIEWVFRASQHARIDYATLRACALVCRAWTATAQRLLFRRISPDPYNDYHRRIPLLIHTLRTCPHLSAHVRSVRLGPPMLQKDPAAADGTIAMLELVPHIEGITFATTLSRQDWSADLEARMRALPLRPAFLALGGEPTVVNRIVKMWPTIRVLATSTLRRPIHAARRTLRVLPTVQALTLHSSNIADLSPKVPLPALHDLTLLHPFWTNPVHSEHLRAVGVLSQIRILQLRGAFPPQDVIDDLEQLEGLIIDGPPAQTVSLPKSLHHFGYHSDRDTRADTGIVTAALCGLPNLQRVTVTRQGHPDMRSALEEMCRSCGADFEMYESADSFMRPRHIDWI</sequence>
<reference evidence="1" key="2">
    <citation type="journal article" date="2022" name="New Phytol.">
        <title>Evolutionary transition to the ectomycorrhizal habit in the genomes of a hyperdiverse lineage of mushroom-forming fungi.</title>
        <authorList>
            <person name="Looney B."/>
            <person name="Miyauchi S."/>
            <person name="Morin E."/>
            <person name="Drula E."/>
            <person name="Courty P.E."/>
            <person name="Kohler A."/>
            <person name="Kuo A."/>
            <person name="LaButti K."/>
            <person name="Pangilinan J."/>
            <person name="Lipzen A."/>
            <person name="Riley R."/>
            <person name="Andreopoulos W."/>
            <person name="He G."/>
            <person name="Johnson J."/>
            <person name="Nolan M."/>
            <person name="Tritt A."/>
            <person name="Barry K.W."/>
            <person name="Grigoriev I.V."/>
            <person name="Nagy L.G."/>
            <person name="Hibbett D."/>
            <person name="Henrissat B."/>
            <person name="Matheny P.B."/>
            <person name="Labbe J."/>
            <person name="Martin F.M."/>
        </authorList>
    </citation>
    <scope>NUCLEOTIDE SEQUENCE</scope>
    <source>
        <strain evidence="1">FP105234-sp</strain>
    </source>
</reference>
<dbReference type="EMBL" id="MU276080">
    <property type="protein sequence ID" value="KAI0042173.1"/>
    <property type="molecule type" value="Genomic_DNA"/>
</dbReference>
<organism evidence="1 2">
    <name type="scientific">Auriscalpium vulgare</name>
    <dbReference type="NCBI Taxonomy" id="40419"/>
    <lineage>
        <taxon>Eukaryota</taxon>
        <taxon>Fungi</taxon>
        <taxon>Dikarya</taxon>
        <taxon>Basidiomycota</taxon>
        <taxon>Agaricomycotina</taxon>
        <taxon>Agaricomycetes</taxon>
        <taxon>Russulales</taxon>
        <taxon>Auriscalpiaceae</taxon>
        <taxon>Auriscalpium</taxon>
    </lineage>
</organism>
<gene>
    <name evidence="1" type="ORF">FA95DRAFT_610938</name>
</gene>
<comment type="caution">
    <text evidence="1">The sequence shown here is derived from an EMBL/GenBank/DDBJ whole genome shotgun (WGS) entry which is preliminary data.</text>
</comment>
<proteinExistence type="predicted"/>
<evidence type="ECO:0000313" key="1">
    <source>
        <dbReference type="EMBL" id="KAI0042173.1"/>
    </source>
</evidence>
<dbReference type="Proteomes" id="UP000814033">
    <property type="component" value="Unassembled WGS sequence"/>
</dbReference>
<accession>A0ACB8REY8</accession>
<keyword evidence="2" id="KW-1185">Reference proteome</keyword>
<name>A0ACB8REY8_9AGAM</name>
<evidence type="ECO:0000313" key="2">
    <source>
        <dbReference type="Proteomes" id="UP000814033"/>
    </source>
</evidence>